<evidence type="ECO:0000313" key="2">
    <source>
        <dbReference type="EMBL" id="AQK52865.1"/>
    </source>
</evidence>
<feature type="region of interest" description="Disordered" evidence="1">
    <location>
        <begin position="48"/>
        <end position="74"/>
    </location>
</feature>
<dbReference type="InParanoid" id="A0A1D6Q2Q9"/>
<feature type="compositionally biased region" description="Low complexity" evidence="1">
    <location>
        <begin position="48"/>
        <end position="57"/>
    </location>
</feature>
<organism evidence="2">
    <name type="scientific">Zea mays</name>
    <name type="common">Maize</name>
    <dbReference type="NCBI Taxonomy" id="4577"/>
    <lineage>
        <taxon>Eukaryota</taxon>
        <taxon>Viridiplantae</taxon>
        <taxon>Streptophyta</taxon>
        <taxon>Embryophyta</taxon>
        <taxon>Tracheophyta</taxon>
        <taxon>Spermatophyta</taxon>
        <taxon>Magnoliopsida</taxon>
        <taxon>Liliopsida</taxon>
        <taxon>Poales</taxon>
        <taxon>Poaceae</taxon>
        <taxon>PACMAD clade</taxon>
        <taxon>Panicoideae</taxon>
        <taxon>Andropogonodae</taxon>
        <taxon>Andropogoneae</taxon>
        <taxon>Tripsacinae</taxon>
        <taxon>Zea</taxon>
    </lineage>
</organism>
<sequence length="74" mass="7782">MRPLDKLPSPAVTEEKKDVEVTEVAPADTARFGLVKSRVRLWGCAAPTGATTCATGRGTSGGSTTGPQRKRAWP</sequence>
<gene>
    <name evidence="2" type="ORF">ZEAMMB73_Zm00001d050621</name>
</gene>
<dbReference type="AlphaFoldDB" id="A0A1D6Q2Q9"/>
<feature type="non-terminal residue" evidence="2">
    <location>
        <position position="74"/>
    </location>
</feature>
<accession>A0A1D6Q2Q9</accession>
<reference evidence="2" key="1">
    <citation type="submission" date="2015-12" db="EMBL/GenBank/DDBJ databases">
        <title>Update maize B73 reference genome by single molecule sequencing technologies.</title>
        <authorList>
            <consortium name="Maize Genome Sequencing Project"/>
            <person name="Ware D."/>
        </authorList>
    </citation>
    <scope>NUCLEOTIDE SEQUENCE</scope>
    <source>
        <tissue evidence="2">Seedling</tissue>
    </source>
</reference>
<dbReference type="EMBL" id="CM000780">
    <property type="protein sequence ID" value="AQK52865.1"/>
    <property type="molecule type" value="Genomic_DNA"/>
</dbReference>
<proteinExistence type="predicted"/>
<name>A0A1D6Q2Q9_MAIZE</name>
<protein>
    <submittedName>
        <fullName evidence="2">Uncharacterized protein</fullName>
    </submittedName>
</protein>
<evidence type="ECO:0000256" key="1">
    <source>
        <dbReference type="SAM" id="MobiDB-lite"/>
    </source>
</evidence>